<feature type="compositionally biased region" description="Polar residues" evidence="1">
    <location>
        <begin position="369"/>
        <end position="386"/>
    </location>
</feature>
<feature type="compositionally biased region" description="Basic and acidic residues" evidence="1">
    <location>
        <begin position="497"/>
        <end position="507"/>
    </location>
</feature>
<proteinExistence type="predicted"/>
<feature type="region of interest" description="Disordered" evidence="1">
    <location>
        <begin position="494"/>
        <end position="513"/>
    </location>
</feature>
<feature type="region of interest" description="Disordered" evidence="1">
    <location>
        <begin position="336"/>
        <end position="469"/>
    </location>
</feature>
<protein>
    <submittedName>
        <fullName evidence="2">Uncharacterized protein</fullName>
    </submittedName>
</protein>
<dbReference type="EMBL" id="JABFOF010000004">
    <property type="protein sequence ID" value="KAG2399925.1"/>
    <property type="molecule type" value="Genomic_DNA"/>
</dbReference>
<evidence type="ECO:0000313" key="3">
    <source>
        <dbReference type="Proteomes" id="UP000743370"/>
    </source>
</evidence>
<evidence type="ECO:0000313" key="2">
    <source>
        <dbReference type="EMBL" id="KAG2399925.1"/>
    </source>
</evidence>
<evidence type="ECO:0000256" key="1">
    <source>
        <dbReference type="SAM" id="MobiDB-lite"/>
    </source>
</evidence>
<comment type="caution">
    <text evidence="2">The sequence shown here is derived from an EMBL/GenBank/DDBJ whole genome shotgun (WGS) entry which is preliminary data.</text>
</comment>
<feature type="compositionally biased region" description="Polar residues" evidence="1">
    <location>
        <begin position="337"/>
        <end position="350"/>
    </location>
</feature>
<reference evidence="2 3" key="1">
    <citation type="submission" date="2020-05" db="EMBL/GenBank/DDBJ databases">
        <title>Vigna angularis (adzuki bean) Var. LongXiaoDou No. 4 denovo assembly.</title>
        <authorList>
            <person name="Xiang H."/>
        </authorList>
    </citation>
    <scope>NUCLEOTIDE SEQUENCE [LARGE SCALE GENOMIC DNA]</scope>
    <source>
        <tissue evidence="2">Leaf</tissue>
    </source>
</reference>
<sequence>MEGLHNMDGEFEAENLDTFFDWDDDQFIPTFLQSDTSITALQDLNLMENFNFQTEVPPVNPSAVMESIDQAETQVQLTDPTSWFSQGPSSTMAFGFVPNPLPSPPTTSVLNGTQLINSLPSLEELMFDGEGPSFPGLDVTQTACSNQLPDFQDQNVLALEDLHFNGEQNTFDINNFNVNQSSSVNPALVHPNPVQVSPANETYSSGLFAPSQRPEFFPVQNHISDSLAAWNSSRPQQFEFSSSDIYGAHIAPNCMQPFSTVQNQVGHSSELRHIHDLQSQSSMGPVNSLLEPYSDVDTAFVTMPAIPYQLGCRPLLPKPAVPSASSLANYGQKPSLFATSNSQRSGSSGPPTNPMYSPFQDQRHHPQVTMPNIQGQQSRASMQQWSPGAPNHINKHNQRMNTPNLRRRSSTSPWVTGASSSRVSTSREAKIAPGLRIQEEATIPKNEVRTSPDKGNLQGTSSTRSEPSEAIRRILNMNPSRLVRRPIAAEQIQGSHLSERARYEPPSRGRPPKRRFEEYFQRERVSSEIGNAGTTPTSRQALHIPYSYRNAIAPNPPSAPRFSKSLYDIEYERKGHPIDPLLRLFKRSPVAITSLPGVFRIYDTISFLQSS</sequence>
<dbReference type="AlphaFoldDB" id="A0A8T0KPU2"/>
<gene>
    <name evidence="2" type="ORF">HKW66_Vig0102210</name>
</gene>
<name>A0A8T0KPU2_PHAAN</name>
<organism evidence="2 3">
    <name type="scientific">Phaseolus angularis</name>
    <name type="common">Azuki bean</name>
    <name type="synonym">Vigna angularis</name>
    <dbReference type="NCBI Taxonomy" id="3914"/>
    <lineage>
        <taxon>Eukaryota</taxon>
        <taxon>Viridiplantae</taxon>
        <taxon>Streptophyta</taxon>
        <taxon>Embryophyta</taxon>
        <taxon>Tracheophyta</taxon>
        <taxon>Spermatophyta</taxon>
        <taxon>Magnoliopsida</taxon>
        <taxon>eudicotyledons</taxon>
        <taxon>Gunneridae</taxon>
        <taxon>Pentapetalae</taxon>
        <taxon>rosids</taxon>
        <taxon>fabids</taxon>
        <taxon>Fabales</taxon>
        <taxon>Fabaceae</taxon>
        <taxon>Papilionoideae</taxon>
        <taxon>50 kb inversion clade</taxon>
        <taxon>NPAAA clade</taxon>
        <taxon>indigoferoid/millettioid clade</taxon>
        <taxon>Phaseoleae</taxon>
        <taxon>Vigna</taxon>
    </lineage>
</organism>
<accession>A0A8T0KPU2</accession>
<dbReference type="Proteomes" id="UP000743370">
    <property type="component" value="Unassembled WGS sequence"/>
</dbReference>
<feature type="compositionally biased region" description="Polar residues" evidence="1">
    <location>
        <begin position="399"/>
        <end position="424"/>
    </location>
</feature>